<name>A0A917XPE5_9ACTN</name>
<dbReference type="AlphaFoldDB" id="A0A917XPE5"/>
<evidence type="ECO:0000313" key="2">
    <source>
        <dbReference type="Proteomes" id="UP000653411"/>
    </source>
</evidence>
<accession>A0A917XPE5</accession>
<evidence type="ECO:0000313" key="1">
    <source>
        <dbReference type="EMBL" id="GGN42381.1"/>
    </source>
</evidence>
<dbReference type="EMBL" id="BMML01000036">
    <property type="protein sequence ID" value="GGN42381.1"/>
    <property type="molecule type" value="Genomic_DNA"/>
</dbReference>
<reference evidence="1" key="1">
    <citation type="journal article" date="2014" name="Int. J. Syst. Evol. Microbiol.">
        <title>Complete genome sequence of Corynebacterium casei LMG S-19264T (=DSM 44701T), isolated from a smear-ripened cheese.</title>
        <authorList>
            <consortium name="US DOE Joint Genome Institute (JGI-PGF)"/>
            <person name="Walter F."/>
            <person name="Albersmeier A."/>
            <person name="Kalinowski J."/>
            <person name="Ruckert C."/>
        </authorList>
    </citation>
    <scope>NUCLEOTIDE SEQUENCE</scope>
    <source>
        <strain evidence="1">CGMCC 4.7110</strain>
    </source>
</reference>
<proteinExistence type="predicted"/>
<comment type="caution">
    <text evidence="1">The sequence shown here is derived from an EMBL/GenBank/DDBJ whole genome shotgun (WGS) entry which is preliminary data.</text>
</comment>
<keyword evidence="2" id="KW-1185">Reference proteome</keyword>
<dbReference type="RefSeq" id="WP_189268889.1">
    <property type="nucleotide sequence ID" value="NZ_BMML01000036.1"/>
</dbReference>
<reference evidence="1" key="2">
    <citation type="submission" date="2020-09" db="EMBL/GenBank/DDBJ databases">
        <authorList>
            <person name="Sun Q."/>
            <person name="Zhou Y."/>
        </authorList>
    </citation>
    <scope>NUCLEOTIDE SEQUENCE</scope>
    <source>
        <strain evidence="1">CGMCC 4.7110</strain>
    </source>
</reference>
<gene>
    <name evidence="1" type="ORF">GCM10011578_091670</name>
</gene>
<dbReference type="Proteomes" id="UP000653411">
    <property type="component" value="Unassembled WGS sequence"/>
</dbReference>
<sequence length="58" mass="6471">MKYIFRTHLTRFCATVTALLAVGLLGHVHGGRYERPEHARVEATCEAPLRCDDTSWGG</sequence>
<organism evidence="1 2">
    <name type="scientific">Streptomyces fuscichromogenes</name>
    <dbReference type="NCBI Taxonomy" id="1324013"/>
    <lineage>
        <taxon>Bacteria</taxon>
        <taxon>Bacillati</taxon>
        <taxon>Actinomycetota</taxon>
        <taxon>Actinomycetes</taxon>
        <taxon>Kitasatosporales</taxon>
        <taxon>Streptomycetaceae</taxon>
        <taxon>Streptomyces</taxon>
    </lineage>
</organism>
<protein>
    <submittedName>
        <fullName evidence="1">Uncharacterized protein</fullName>
    </submittedName>
</protein>